<dbReference type="AlphaFoldDB" id="R0GSS4"/>
<keyword evidence="2" id="KW-0433">Leucine-rich repeat</keyword>
<keyword evidence="6" id="KW-0677">Repeat</keyword>
<dbReference type="STRING" id="81985.R0GSS4"/>
<dbReference type="Gene3D" id="1.10.510.10">
    <property type="entry name" value="Transferase(Phosphotransferase) domain 1"/>
    <property type="match status" value="1"/>
</dbReference>
<dbReference type="Gene3D" id="3.30.200.20">
    <property type="entry name" value="Phosphorylase Kinase, domain 1"/>
    <property type="match status" value="1"/>
</dbReference>
<evidence type="ECO:0000256" key="3">
    <source>
        <dbReference type="ARBA" id="ARBA00022679"/>
    </source>
</evidence>
<reference evidence="16" key="1">
    <citation type="journal article" date="2013" name="Nat. Genet.">
        <title>The Capsella rubella genome and the genomic consequences of rapid mating system evolution.</title>
        <authorList>
            <person name="Slotte T."/>
            <person name="Hazzouri K.M."/>
            <person name="Agren J.A."/>
            <person name="Koenig D."/>
            <person name="Maumus F."/>
            <person name="Guo Y.L."/>
            <person name="Steige K."/>
            <person name="Platts A.E."/>
            <person name="Escobar J.S."/>
            <person name="Newman L.K."/>
            <person name="Wang W."/>
            <person name="Mandakova T."/>
            <person name="Vello E."/>
            <person name="Smith L.M."/>
            <person name="Henz S.R."/>
            <person name="Steffen J."/>
            <person name="Takuno S."/>
            <person name="Brandvain Y."/>
            <person name="Coop G."/>
            <person name="Andolfatto P."/>
            <person name="Hu T.T."/>
            <person name="Blanchette M."/>
            <person name="Clark R.M."/>
            <person name="Quesneville H."/>
            <person name="Nordborg M."/>
            <person name="Gaut B.S."/>
            <person name="Lysak M.A."/>
            <person name="Jenkins J."/>
            <person name="Grimwood J."/>
            <person name="Chapman J."/>
            <person name="Prochnik S."/>
            <person name="Shu S."/>
            <person name="Rokhsar D."/>
            <person name="Schmutz J."/>
            <person name="Weigel D."/>
            <person name="Wright S.I."/>
        </authorList>
    </citation>
    <scope>NUCLEOTIDE SEQUENCE [LARGE SCALE GENOMIC DNA]</scope>
    <source>
        <strain evidence="16">cv. Monte Gargano</strain>
    </source>
</reference>
<evidence type="ECO:0000256" key="9">
    <source>
        <dbReference type="ARBA" id="ARBA00022989"/>
    </source>
</evidence>
<protein>
    <recommendedName>
        <fullName evidence="14">Protein kinase domain-containing protein</fullName>
    </recommendedName>
</protein>
<dbReference type="InterPro" id="IPR050647">
    <property type="entry name" value="Plant_LRR-RLKs"/>
</dbReference>
<dbReference type="Pfam" id="PF08263">
    <property type="entry name" value="LRRNT_2"/>
    <property type="match status" value="1"/>
</dbReference>
<dbReference type="SMART" id="SM00369">
    <property type="entry name" value="LRR_TYP"/>
    <property type="match status" value="6"/>
</dbReference>
<evidence type="ECO:0000256" key="7">
    <source>
        <dbReference type="ARBA" id="ARBA00022741"/>
    </source>
</evidence>
<dbReference type="Pfam" id="PF07714">
    <property type="entry name" value="PK_Tyr_Ser-Thr"/>
    <property type="match status" value="1"/>
</dbReference>
<dbReference type="Pfam" id="PF00560">
    <property type="entry name" value="LRR_1"/>
    <property type="match status" value="2"/>
</dbReference>
<dbReference type="FunFam" id="1.10.510.10:FF:000388">
    <property type="entry name" value="Leucine-rich repeat receptor-like tyrosine-protein kinase PXC3"/>
    <property type="match status" value="1"/>
</dbReference>
<feature type="transmembrane region" description="Helical" evidence="13">
    <location>
        <begin position="571"/>
        <end position="591"/>
    </location>
</feature>
<evidence type="ECO:0000256" key="1">
    <source>
        <dbReference type="ARBA" id="ARBA00004479"/>
    </source>
</evidence>
<dbReference type="GO" id="GO:0033612">
    <property type="term" value="F:receptor serine/threonine kinase binding"/>
    <property type="evidence" value="ECO:0007669"/>
    <property type="project" value="TreeGrafter"/>
</dbReference>
<evidence type="ECO:0000256" key="2">
    <source>
        <dbReference type="ARBA" id="ARBA00022614"/>
    </source>
</evidence>
<evidence type="ECO:0000256" key="8">
    <source>
        <dbReference type="ARBA" id="ARBA00022840"/>
    </source>
</evidence>
<keyword evidence="9 13" id="KW-1133">Transmembrane helix</keyword>
<organism evidence="15 16">
    <name type="scientific">Capsella rubella</name>
    <dbReference type="NCBI Taxonomy" id="81985"/>
    <lineage>
        <taxon>Eukaryota</taxon>
        <taxon>Viridiplantae</taxon>
        <taxon>Streptophyta</taxon>
        <taxon>Embryophyta</taxon>
        <taxon>Tracheophyta</taxon>
        <taxon>Spermatophyta</taxon>
        <taxon>Magnoliopsida</taxon>
        <taxon>eudicotyledons</taxon>
        <taxon>Gunneridae</taxon>
        <taxon>Pentapetalae</taxon>
        <taxon>rosids</taxon>
        <taxon>malvids</taxon>
        <taxon>Brassicales</taxon>
        <taxon>Brassicaceae</taxon>
        <taxon>Camelineae</taxon>
        <taxon>Capsella</taxon>
    </lineage>
</organism>
<proteinExistence type="predicted"/>
<accession>R0GSS4</accession>
<evidence type="ECO:0000256" key="13">
    <source>
        <dbReference type="SAM" id="Phobius"/>
    </source>
</evidence>
<keyword evidence="3" id="KW-0808">Transferase</keyword>
<comment type="subcellular location">
    <subcellularLocation>
        <location evidence="1">Membrane</location>
        <topology evidence="1">Single-pass type I membrane protein</topology>
    </subcellularLocation>
</comment>
<name>R0GSS4_9BRAS</name>
<keyword evidence="11" id="KW-0675">Receptor</keyword>
<dbReference type="FunFam" id="3.80.10.10:FF:000516">
    <property type="entry name" value="Leucine-rich repeat family protein"/>
    <property type="match status" value="1"/>
</dbReference>
<gene>
    <name evidence="15" type="ORF">CARUB_v10000169mg</name>
</gene>
<evidence type="ECO:0000256" key="12">
    <source>
        <dbReference type="ARBA" id="ARBA00023180"/>
    </source>
</evidence>
<dbReference type="GO" id="GO:0016020">
    <property type="term" value="C:membrane"/>
    <property type="evidence" value="ECO:0007669"/>
    <property type="project" value="UniProtKB-SubCell"/>
</dbReference>
<dbReference type="FunFam" id="3.80.10.10:FF:000534">
    <property type="entry name" value="Probably inactive leucine-rich repeat receptor-like protein kinase At5g06940"/>
    <property type="match status" value="1"/>
</dbReference>
<evidence type="ECO:0000256" key="6">
    <source>
        <dbReference type="ARBA" id="ARBA00022737"/>
    </source>
</evidence>
<dbReference type="SUPFAM" id="SSF52058">
    <property type="entry name" value="L domain-like"/>
    <property type="match status" value="3"/>
</dbReference>
<dbReference type="InterPro" id="IPR003591">
    <property type="entry name" value="Leu-rich_rpt_typical-subtyp"/>
</dbReference>
<dbReference type="PROSITE" id="PS50011">
    <property type="entry name" value="PROTEIN_KINASE_DOM"/>
    <property type="match status" value="1"/>
</dbReference>
<evidence type="ECO:0000313" key="16">
    <source>
        <dbReference type="Proteomes" id="UP000029121"/>
    </source>
</evidence>
<dbReference type="InterPro" id="IPR000719">
    <property type="entry name" value="Prot_kinase_dom"/>
</dbReference>
<dbReference type="InterPro" id="IPR013210">
    <property type="entry name" value="LRR_N_plant-typ"/>
</dbReference>
<evidence type="ECO:0000256" key="5">
    <source>
        <dbReference type="ARBA" id="ARBA00022729"/>
    </source>
</evidence>
<dbReference type="GO" id="GO:0004674">
    <property type="term" value="F:protein serine/threonine kinase activity"/>
    <property type="evidence" value="ECO:0007669"/>
    <property type="project" value="UniProtKB-EC"/>
</dbReference>
<dbReference type="InterPro" id="IPR001611">
    <property type="entry name" value="Leu-rich_rpt"/>
</dbReference>
<dbReference type="InterPro" id="IPR001245">
    <property type="entry name" value="Ser-Thr/Tyr_kinase_cat_dom"/>
</dbReference>
<evidence type="ECO:0000313" key="15">
    <source>
        <dbReference type="EMBL" id="EOA19919.1"/>
    </source>
</evidence>
<dbReference type="KEGG" id="crb:17882546"/>
<dbReference type="PANTHER" id="PTHR48056">
    <property type="entry name" value="LRR RECEPTOR-LIKE SERINE/THREONINE-PROTEIN KINASE-RELATED"/>
    <property type="match status" value="1"/>
</dbReference>
<dbReference type="Gene3D" id="3.80.10.10">
    <property type="entry name" value="Ribonuclease Inhibitor"/>
    <property type="match status" value="3"/>
</dbReference>
<keyword evidence="12" id="KW-0325">Glycoprotein</keyword>
<keyword evidence="5" id="KW-0732">Signal</keyword>
<keyword evidence="16" id="KW-1185">Reference proteome</keyword>
<dbReference type="InterPro" id="IPR011009">
    <property type="entry name" value="Kinase-like_dom_sf"/>
</dbReference>
<keyword evidence="10 13" id="KW-0472">Membrane</keyword>
<evidence type="ECO:0000256" key="10">
    <source>
        <dbReference type="ARBA" id="ARBA00023136"/>
    </source>
</evidence>
<feature type="domain" description="Protein kinase" evidence="14">
    <location>
        <begin position="621"/>
        <end position="893"/>
    </location>
</feature>
<dbReference type="eggNOG" id="KOG1187">
    <property type="taxonomic scope" value="Eukaryota"/>
</dbReference>
<dbReference type="Proteomes" id="UP000029121">
    <property type="component" value="Unassembled WGS sequence"/>
</dbReference>
<dbReference type="Pfam" id="PF23598">
    <property type="entry name" value="LRR_14"/>
    <property type="match status" value="1"/>
</dbReference>
<dbReference type="GO" id="GO:0005524">
    <property type="term" value="F:ATP binding"/>
    <property type="evidence" value="ECO:0007669"/>
    <property type="project" value="UniProtKB-KW"/>
</dbReference>
<evidence type="ECO:0000256" key="4">
    <source>
        <dbReference type="ARBA" id="ARBA00022692"/>
    </source>
</evidence>
<dbReference type="InterPro" id="IPR032675">
    <property type="entry name" value="LRR_dom_sf"/>
</dbReference>
<evidence type="ECO:0000256" key="11">
    <source>
        <dbReference type="ARBA" id="ARBA00023170"/>
    </source>
</evidence>
<keyword evidence="8" id="KW-0067">ATP-binding</keyword>
<evidence type="ECO:0000259" key="14">
    <source>
        <dbReference type="PROSITE" id="PS50011"/>
    </source>
</evidence>
<dbReference type="PANTHER" id="PTHR48056:SF31">
    <property type="entry name" value="PROTEIN KINASE DOMAIN-CONTAINING PROTEIN"/>
    <property type="match status" value="1"/>
</dbReference>
<dbReference type="OrthoDB" id="2015831at2759"/>
<keyword evidence="4 13" id="KW-0812">Transmembrane</keyword>
<feature type="non-terminal residue" evidence="15">
    <location>
        <position position="1"/>
    </location>
</feature>
<dbReference type="SUPFAM" id="SSF56112">
    <property type="entry name" value="Protein kinase-like (PK-like)"/>
    <property type="match status" value="1"/>
</dbReference>
<keyword evidence="7" id="KW-0547">Nucleotide-binding</keyword>
<sequence>FSVSLSLSLSLAHSFSRSSFILYLLTPLMATRFTHRFSISLAFTFFFFFFITKSTSFTENEELGNLLRFKASIDDPKGSLSGWLNTSSSHHCNWTGITCTRAPTLYVSSINLQSLNLSGEISDSICDLPYLTHLDLSKNFFNQPIPLHLSRCVTLETLNLSSNLIWGTIPDQISEFSSLKVLDFSSNHVEGKIPEDLGLLFNLEVLNLGSNLLTGIVPPAIGKLSELVVLDLSENSYLVSEIPSFIGKLDKLEQLMLHRSGFHGKIPTSFVSLTSLKTLDLCLNNLSGEIPRSLGPSLKNLVSLDVSQNKLSGSFPTGICSGKGLINLSLHSNFFEGSLPNSIGECLTLERFQVQDNGFSGEFPAALWKLPKIKIIKADNNRFTGQVPDSVSLATALEQVEIDNNSFSGEIPHGLGMIKSLYKFSASENGFGGELPPNFCDSPVLSIVNISHNRFLGKIPELKTCKKLVSLSLAGNAFTGEIPPSIADLHVLTYLDLSDNSLTGLIPQDLQNLKLALFNVSFNRLSGEVPHSLVSGLPASFLQGNPELCGPGLPNSCSSDRSSFHKKSGKALVLALICLALAIATLLFVLYRYTRKKVQFKSTWHSEFYYPLKLTEHELMKVVNETCPSGSEVYVLSLSSGELIAVKKLVNSKNISSKALKVQVRTIAKIRHKNITRILGFCFTDELLFLIYEFTQNGSLHDMLSRPGDQLQWSIRLKIALGVAQALAYISKDYVPHLLHRNLKSANILLDKDFEPKLSDIALDHIVGETAFQSLVHANSNSCYTAPEINYSKKATEEMDVYSFGVVLLELVTGQRAEKSERGASRESLDIVKQVRRMINLTDGAAQVLDQKILSDSCQSDMLKTLDLALDCTAIAAEKRPSLVQVIKVLEGISSSVSASAEKLPVSA</sequence>
<dbReference type="InterPro" id="IPR055414">
    <property type="entry name" value="LRR_R13L4/SHOC2-like"/>
</dbReference>
<dbReference type="EMBL" id="KB870810">
    <property type="protein sequence ID" value="EOA19919.1"/>
    <property type="molecule type" value="Genomic_DNA"/>
</dbReference>